<sequence length="191" mass="21413">MTVNDVLDGHVTPDIQCLDRIYLNAYVPKLQTSAQVVAFLSGHLGYPFPSPALFKQLGDRFRRAVSDFAEANDIPWVKFGKHDVGGKLELMRPHLDRQAATGRSGVAAIGVAQEFQRVWTAYERQSPTGAVQWCFTKADRRVSVYYFFLFNTSTSARRSSRYAPTFPYPAKVCVGVRTHVTSHVRVNVSTL</sequence>
<reference evidence="1 2" key="1">
    <citation type="submission" date="2021-12" db="EMBL/GenBank/DDBJ databases">
        <title>Genome sequence of Kibdelosporangium philippinense ATCC 49844.</title>
        <authorList>
            <person name="Fedorov E.A."/>
            <person name="Omeragic M."/>
            <person name="Shalygina K.F."/>
            <person name="Maclea K.S."/>
        </authorList>
    </citation>
    <scope>NUCLEOTIDE SEQUENCE [LARGE SCALE GENOMIC DNA]</scope>
    <source>
        <strain evidence="1 2">ATCC 49844</strain>
    </source>
</reference>
<name>A0ABS8ZIE1_9PSEU</name>
<keyword evidence="2" id="KW-1185">Reference proteome</keyword>
<protein>
    <submittedName>
        <fullName evidence="1">Uncharacterized protein</fullName>
    </submittedName>
</protein>
<dbReference type="RefSeq" id="WP_233728667.1">
    <property type="nucleotide sequence ID" value="NZ_JAJVCN010000002.1"/>
</dbReference>
<comment type="caution">
    <text evidence="1">The sequence shown here is derived from an EMBL/GenBank/DDBJ whole genome shotgun (WGS) entry which is preliminary data.</text>
</comment>
<evidence type="ECO:0000313" key="2">
    <source>
        <dbReference type="Proteomes" id="UP001521150"/>
    </source>
</evidence>
<dbReference type="Proteomes" id="UP001521150">
    <property type="component" value="Unassembled WGS sequence"/>
</dbReference>
<accession>A0ABS8ZIE1</accession>
<dbReference type="EMBL" id="JAJVCN010000002">
    <property type="protein sequence ID" value="MCE7007282.1"/>
    <property type="molecule type" value="Genomic_DNA"/>
</dbReference>
<proteinExistence type="predicted"/>
<evidence type="ECO:0000313" key="1">
    <source>
        <dbReference type="EMBL" id="MCE7007282.1"/>
    </source>
</evidence>
<gene>
    <name evidence="1" type="ORF">LWC34_31330</name>
</gene>
<organism evidence="1 2">
    <name type="scientific">Kibdelosporangium philippinense</name>
    <dbReference type="NCBI Taxonomy" id="211113"/>
    <lineage>
        <taxon>Bacteria</taxon>
        <taxon>Bacillati</taxon>
        <taxon>Actinomycetota</taxon>
        <taxon>Actinomycetes</taxon>
        <taxon>Pseudonocardiales</taxon>
        <taxon>Pseudonocardiaceae</taxon>
        <taxon>Kibdelosporangium</taxon>
    </lineage>
</organism>